<gene>
    <name evidence="1" type="ORF">DPEC_G00124880</name>
</gene>
<name>A0ACC2GRR6_DALPE</name>
<proteinExistence type="predicted"/>
<protein>
    <submittedName>
        <fullName evidence="1">Uncharacterized protein</fullName>
    </submittedName>
</protein>
<evidence type="ECO:0000313" key="2">
    <source>
        <dbReference type="Proteomes" id="UP001157502"/>
    </source>
</evidence>
<comment type="caution">
    <text evidence="1">The sequence shown here is derived from an EMBL/GenBank/DDBJ whole genome shotgun (WGS) entry which is preliminary data.</text>
</comment>
<reference evidence="1" key="1">
    <citation type="submission" date="2021-05" db="EMBL/GenBank/DDBJ databases">
        <authorList>
            <person name="Pan Q."/>
            <person name="Jouanno E."/>
            <person name="Zahm M."/>
            <person name="Klopp C."/>
            <person name="Cabau C."/>
            <person name="Louis A."/>
            <person name="Berthelot C."/>
            <person name="Parey E."/>
            <person name="Roest Crollius H."/>
            <person name="Montfort J."/>
            <person name="Robinson-Rechavi M."/>
            <person name="Bouchez O."/>
            <person name="Lampietro C."/>
            <person name="Lopez Roques C."/>
            <person name="Donnadieu C."/>
            <person name="Postlethwait J."/>
            <person name="Bobe J."/>
            <person name="Dillon D."/>
            <person name="Chandos A."/>
            <person name="von Hippel F."/>
            <person name="Guiguen Y."/>
        </authorList>
    </citation>
    <scope>NUCLEOTIDE SEQUENCE</scope>
    <source>
        <strain evidence="1">YG-Jan2019</strain>
    </source>
</reference>
<dbReference type="EMBL" id="CM055737">
    <property type="protein sequence ID" value="KAJ8006113.1"/>
    <property type="molecule type" value="Genomic_DNA"/>
</dbReference>
<organism evidence="1 2">
    <name type="scientific">Dallia pectoralis</name>
    <name type="common">Alaska blackfish</name>
    <dbReference type="NCBI Taxonomy" id="75939"/>
    <lineage>
        <taxon>Eukaryota</taxon>
        <taxon>Metazoa</taxon>
        <taxon>Chordata</taxon>
        <taxon>Craniata</taxon>
        <taxon>Vertebrata</taxon>
        <taxon>Euteleostomi</taxon>
        <taxon>Actinopterygii</taxon>
        <taxon>Neopterygii</taxon>
        <taxon>Teleostei</taxon>
        <taxon>Protacanthopterygii</taxon>
        <taxon>Esociformes</taxon>
        <taxon>Umbridae</taxon>
        <taxon>Dallia</taxon>
    </lineage>
</organism>
<dbReference type="Proteomes" id="UP001157502">
    <property type="component" value="Chromosome 10"/>
</dbReference>
<evidence type="ECO:0000313" key="1">
    <source>
        <dbReference type="EMBL" id="KAJ8006113.1"/>
    </source>
</evidence>
<accession>A0ACC2GRR6</accession>
<sequence>MLVLHCVPETSAELMGVGRGILDMNGLTGDVDSCDEIRYWGGRGGGAFSANEFSLRGQSGVGGHGGQTTARLYMRDIPHSVPPTGPADVISRRYWKHSGSRGGLLVPWRMSNI</sequence>
<keyword evidence="2" id="KW-1185">Reference proteome</keyword>